<keyword evidence="16" id="KW-1185">Reference proteome</keyword>
<evidence type="ECO:0000256" key="6">
    <source>
        <dbReference type="ARBA" id="ARBA00022630"/>
    </source>
</evidence>
<evidence type="ECO:0000256" key="10">
    <source>
        <dbReference type="ARBA" id="ARBA00023204"/>
    </source>
</evidence>
<dbReference type="InterPro" id="IPR052219">
    <property type="entry name" value="Photolyase_Class-2"/>
</dbReference>
<evidence type="ECO:0000256" key="5">
    <source>
        <dbReference type="ARBA" id="ARBA00014046"/>
    </source>
</evidence>
<gene>
    <name evidence="15" type="ORF">SE37_11425</name>
</gene>
<dbReference type="Pfam" id="PF00875">
    <property type="entry name" value="DNA_photolyase"/>
    <property type="match status" value="1"/>
</dbReference>
<dbReference type="GO" id="GO:0000719">
    <property type="term" value="P:photoreactive repair"/>
    <property type="evidence" value="ECO:0007669"/>
    <property type="project" value="TreeGrafter"/>
</dbReference>
<reference evidence="15 16" key="1">
    <citation type="submission" date="2015-01" db="EMBL/GenBank/DDBJ databases">
        <title>Genome sequence of the anaerobic bacterium Geobacter soli GSS01, a dissimilatory Fe(III) reducer from soil.</title>
        <authorList>
            <person name="Yang G."/>
            <person name="Zhou S."/>
        </authorList>
    </citation>
    <scope>NUCLEOTIDE SEQUENCE [LARGE SCALE GENOMIC DNA]</scope>
    <source>
        <strain evidence="15 16">GSS01</strain>
    </source>
</reference>
<dbReference type="Gene3D" id="1.25.40.80">
    <property type="match status" value="1"/>
</dbReference>
<dbReference type="InterPro" id="IPR036134">
    <property type="entry name" value="Crypto/Photolyase_FAD-like_sf"/>
</dbReference>
<dbReference type="InterPro" id="IPR014729">
    <property type="entry name" value="Rossmann-like_a/b/a_fold"/>
</dbReference>
<keyword evidence="9" id="KW-0238">DNA-binding</keyword>
<keyword evidence="6" id="KW-0285">Flavoprotein</keyword>
<comment type="catalytic activity">
    <reaction evidence="13">
        <text>cyclobutadipyrimidine (in DNA) = 2 pyrimidine residues (in DNA).</text>
        <dbReference type="EC" id="4.1.99.3"/>
    </reaction>
</comment>
<dbReference type="GO" id="GO:0003677">
    <property type="term" value="F:DNA binding"/>
    <property type="evidence" value="ECO:0007669"/>
    <property type="project" value="UniProtKB-KW"/>
</dbReference>
<evidence type="ECO:0000256" key="11">
    <source>
        <dbReference type="ARBA" id="ARBA00023239"/>
    </source>
</evidence>
<accession>A0A0C1TXW8</accession>
<dbReference type="FunFam" id="1.25.40.80:FF:000004">
    <property type="entry name" value="Deoxyribodipyrimidine photolyase"/>
    <property type="match status" value="1"/>
</dbReference>
<keyword evidence="8" id="KW-0274">FAD</keyword>
<evidence type="ECO:0000313" key="15">
    <source>
        <dbReference type="EMBL" id="KIE44208.1"/>
    </source>
</evidence>
<dbReference type="Proteomes" id="UP000031433">
    <property type="component" value="Unassembled WGS sequence"/>
</dbReference>
<evidence type="ECO:0000256" key="13">
    <source>
        <dbReference type="ARBA" id="ARBA00033999"/>
    </source>
</evidence>
<name>A0A0C1TXW8_9BACT</name>
<dbReference type="InterPro" id="IPR006050">
    <property type="entry name" value="DNA_photolyase_N"/>
</dbReference>
<evidence type="ECO:0000256" key="9">
    <source>
        <dbReference type="ARBA" id="ARBA00023125"/>
    </source>
</evidence>
<dbReference type="SUPFAM" id="SSF52425">
    <property type="entry name" value="Cryptochrome/photolyase, N-terminal domain"/>
    <property type="match status" value="1"/>
</dbReference>
<dbReference type="EMBL" id="JXBL01000001">
    <property type="protein sequence ID" value="KIE44208.1"/>
    <property type="molecule type" value="Genomic_DNA"/>
</dbReference>
<feature type="domain" description="Photolyase/cryptochrome alpha/beta" evidence="14">
    <location>
        <begin position="18"/>
        <end position="148"/>
    </location>
</feature>
<keyword evidence="11 15" id="KW-0456">Lyase</keyword>
<dbReference type="SUPFAM" id="SSF48173">
    <property type="entry name" value="Cryptochrome/photolyase FAD-binding domain"/>
    <property type="match status" value="1"/>
</dbReference>
<comment type="caution">
    <text evidence="15">The sequence shown here is derived from an EMBL/GenBank/DDBJ whole genome shotgun (WGS) entry which is preliminary data.</text>
</comment>
<dbReference type="InterPro" id="IPR008148">
    <property type="entry name" value="DNA_photolyase_2"/>
</dbReference>
<dbReference type="InterPro" id="IPR036155">
    <property type="entry name" value="Crypto/Photolyase_N_sf"/>
</dbReference>
<organism evidence="15 16">
    <name type="scientific">Geobacter soli</name>
    <dbReference type="NCBI Taxonomy" id="1510391"/>
    <lineage>
        <taxon>Bacteria</taxon>
        <taxon>Pseudomonadati</taxon>
        <taxon>Thermodesulfobacteriota</taxon>
        <taxon>Desulfuromonadia</taxon>
        <taxon>Geobacterales</taxon>
        <taxon>Geobacteraceae</taxon>
        <taxon>Geobacter</taxon>
    </lineage>
</organism>
<dbReference type="PROSITE" id="PS01083">
    <property type="entry name" value="DNA_PHOTOLYASES_2_1"/>
    <property type="match status" value="1"/>
</dbReference>
<sequence length="461" mass="52283">MNCGRIRSLLQGGEATAGPVIYWMSRDQRAADNWALIHAQELALARNAPLGVLFCLVPGFLGATARQYRFMLTGLEQTRAALNRLAIPFFLVTGDPGVEVAGFTRRHRVSHLVTDFDPLRVKREWKRQVAGEIAIPFDEVDAHNIVPCWIASQRQEWGAYTIRPKIRRLLPDFMEPFPPLQRHPFPWQGALPSDAQWREAVDGMVLDESVPEVRWLAPGEGAAQTALAGFLENGLAGYATRRNNPAVMGQSGLSPWLHFGQLSAQRVAQATFAAAAPTESRDAFLEELIVRRELADNFCYFNDAYDRFDGFPEWAQRTLNRHRHDPRPQCYDLDVLEQGKTHDSLWNAAQLEMVRWGRMHGYLRMYWAKKLLEWASSPEDALRIAIQLNDRYELDGRDPNGYAGIAWSIGGVHDRPWAERPVFGMIRSMSRDGCRRKFDTDAYGRRVIVSPVTCAELVPSE</sequence>
<dbReference type="EC" id="4.1.99.3" evidence="4"/>
<dbReference type="PANTHER" id="PTHR10211">
    <property type="entry name" value="DEOXYRIBODIPYRIMIDINE PHOTOLYASE"/>
    <property type="match status" value="1"/>
</dbReference>
<dbReference type="PANTHER" id="PTHR10211:SF0">
    <property type="entry name" value="DEOXYRIBODIPYRIMIDINE PHOTO-LYASE"/>
    <property type="match status" value="1"/>
</dbReference>
<dbReference type="Gene3D" id="3.40.50.620">
    <property type="entry name" value="HUPs"/>
    <property type="match status" value="1"/>
</dbReference>
<comment type="similarity">
    <text evidence="3">Belongs to the DNA photolyase class-2 family.</text>
</comment>
<evidence type="ECO:0000256" key="8">
    <source>
        <dbReference type="ARBA" id="ARBA00022827"/>
    </source>
</evidence>
<dbReference type="InterPro" id="IPR032673">
    <property type="entry name" value="DNA_photolyase_2_CS"/>
</dbReference>
<evidence type="ECO:0000256" key="7">
    <source>
        <dbReference type="ARBA" id="ARBA00022763"/>
    </source>
</evidence>
<evidence type="ECO:0000256" key="12">
    <source>
        <dbReference type="ARBA" id="ARBA00031671"/>
    </source>
</evidence>
<evidence type="ECO:0000256" key="1">
    <source>
        <dbReference type="ARBA" id="ARBA00001932"/>
    </source>
</evidence>
<dbReference type="NCBIfam" id="TIGR00591">
    <property type="entry name" value="phr2"/>
    <property type="match status" value="1"/>
</dbReference>
<keyword evidence="10" id="KW-0234">DNA repair</keyword>
<evidence type="ECO:0000256" key="2">
    <source>
        <dbReference type="ARBA" id="ARBA00001974"/>
    </source>
</evidence>
<proteinExistence type="inferred from homology"/>
<evidence type="ECO:0000256" key="4">
    <source>
        <dbReference type="ARBA" id="ARBA00013149"/>
    </source>
</evidence>
<keyword evidence="7" id="KW-0227">DNA damage</keyword>
<evidence type="ECO:0000259" key="14">
    <source>
        <dbReference type="PROSITE" id="PS51645"/>
    </source>
</evidence>
<evidence type="ECO:0000313" key="16">
    <source>
        <dbReference type="Proteomes" id="UP000031433"/>
    </source>
</evidence>
<comment type="cofactor">
    <cofactor evidence="1">
        <name>(6R)-5,10-methylene-5,6,7,8-tetrahydrofolate</name>
        <dbReference type="ChEBI" id="CHEBI:15636"/>
    </cofactor>
</comment>
<dbReference type="GO" id="GO:0003904">
    <property type="term" value="F:deoxyribodipyrimidine photo-lyase activity"/>
    <property type="evidence" value="ECO:0007669"/>
    <property type="project" value="UniProtKB-EC"/>
</dbReference>
<dbReference type="AlphaFoldDB" id="A0A0C1TXW8"/>
<protein>
    <recommendedName>
        <fullName evidence="5">Deoxyribodipyrimidine photo-lyase</fullName>
        <ecNumber evidence="4">4.1.99.3</ecNumber>
    </recommendedName>
    <alternativeName>
        <fullName evidence="12">DNA photolyase</fullName>
    </alternativeName>
</protein>
<dbReference type="GO" id="GO:0009650">
    <property type="term" value="P:UV protection"/>
    <property type="evidence" value="ECO:0007669"/>
    <property type="project" value="UniProtKB-ARBA"/>
</dbReference>
<comment type="cofactor">
    <cofactor evidence="2">
        <name>FAD</name>
        <dbReference type="ChEBI" id="CHEBI:57692"/>
    </cofactor>
</comment>
<dbReference type="Gene3D" id="1.10.579.10">
    <property type="entry name" value="DNA Cyclobutane Dipyrimidine Photolyase, subunit A, domain 3"/>
    <property type="match status" value="1"/>
</dbReference>
<evidence type="ECO:0000256" key="3">
    <source>
        <dbReference type="ARBA" id="ARBA00006409"/>
    </source>
</evidence>
<dbReference type="PROSITE" id="PS51645">
    <property type="entry name" value="PHR_CRY_ALPHA_BETA"/>
    <property type="match status" value="1"/>
</dbReference>
<dbReference type="FunFam" id="3.40.50.620:FF:000110">
    <property type="entry name" value="Deoxyribodipyrimidine photolyase"/>
    <property type="match status" value="1"/>
</dbReference>
<dbReference type="FunFam" id="1.10.579.10:FF:000002">
    <property type="entry name" value="Deoxyribodipyrimidine photolyase"/>
    <property type="match status" value="1"/>
</dbReference>